<evidence type="ECO:0008006" key="3">
    <source>
        <dbReference type="Google" id="ProtNLM"/>
    </source>
</evidence>
<sequence>MTEMINKFSKNKATIEDNVLVDDMIKKELLVKQAKKAGIQVSAEEVSNLIKRERAAIDNTNYLDENTETVKEIMKNRIRITGLSEDDFWNSNEIKTEYEKAILSGKLYDQLTQQGKIKSIQEFENFKDDLLNKSKSSLTINTLQN</sequence>
<dbReference type="RefSeq" id="WP_310226171.1">
    <property type="nucleotide sequence ID" value="NZ_JAVDSB010000002.1"/>
</dbReference>
<dbReference type="SUPFAM" id="SSF109998">
    <property type="entry name" value="Triger factor/SurA peptide-binding domain-like"/>
    <property type="match status" value="1"/>
</dbReference>
<keyword evidence="2" id="KW-1185">Reference proteome</keyword>
<evidence type="ECO:0000313" key="1">
    <source>
        <dbReference type="EMBL" id="MDR6550938.1"/>
    </source>
</evidence>
<dbReference type="EMBL" id="JAVDSB010000002">
    <property type="protein sequence ID" value="MDR6550938.1"/>
    <property type="molecule type" value="Genomic_DNA"/>
</dbReference>
<proteinExistence type="predicted"/>
<gene>
    <name evidence="1" type="ORF">J2736_002125</name>
</gene>
<dbReference type="InterPro" id="IPR027304">
    <property type="entry name" value="Trigger_fact/SurA_dom_sf"/>
</dbReference>
<name>A0ABU1NTX9_9BACL</name>
<reference evidence="1 2" key="1">
    <citation type="submission" date="2023-07" db="EMBL/GenBank/DDBJ databases">
        <title>Sorghum-associated microbial communities from plants grown in Nebraska, USA.</title>
        <authorList>
            <person name="Schachtman D."/>
        </authorList>
    </citation>
    <scope>NUCLEOTIDE SEQUENCE [LARGE SCALE GENOMIC DNA]</scope>
    <source>
        <strain evidence="1 2">CC258</strain>
    </source>
</reference>
<comment type="caution">
    <text evidence="1">The sequence shown here is derived from an EMBL/GenBank/DDBJ whole genome shotgun (WGS) entry which is preliminary data.</text>
</comment>
<protein>
    <recommendedName>
        <fullName evidence="3">Peptidylprolyl isomerase</fullName>
    </recommendedName>
</protein>
<accession>A0ABU1NTX9</accession>
<evidence type="ECO:0000313" key="2">
    <source>
        <dbReference type="Proteomes" id="UP001267290"/>
    </source>
</evidence>
<dbReference type="Proteomes" id="UP001267290">
    <property type="component" value="Unassembled WGS sequence"/>
</dbReference>
<organism evidence="1 2">
    <name type="scientific">Paenibacillus qinlingensis</name>
    <dbReference type="NCBI Taxonomy" id="1837343"/>
    <lineage>
        <taxon>Bacteria</taxon>
        <taxon>Bacillati</taxon>
        <taxon>Bacillota</taxon>
        <taxon>Bacilli</taxon>
        <taxon>Bacillales</taxon>
        <taxon>Paenibacillaceae</taxon>
        <taxon>Paenibacillus</taxon>
    </lineage>
</organism>